<dbReference type="RefSeq" id="WP_379702730.1">
    <property type="nucleotide sequence ID" value="NZ_JBHTAT010000001.1"/>
</dbReference>
<gene>
    <name evidence="2" type="ORF">ACFQKE_04285</name>
</gene>
<organism evidence="2 3">
    <name type="scientific">Haloplanus litoreus</name>
    <dbReference type="NCBI Taxonomy" id="767515"/>
    <lineage>
        <taxon>Archaea</taxon>
        <taxon>Methanobacteriati</taxon>
        <taxon>Methanobacteriota</taxon>
        <taxon>Stenosarchaea group</taxon>
        <taxon>Halobacteria</taxon>
        <taxon>Halobacteriales</taxon>
        <taxon>Haloferacaceae</taxon>
        <taxon>Haloplanus</taxon>
    </lineage>
</organism>
<reference evidence="2 3" key="1">
    <citation type="journal article" date="2019" name="Int. J. Syst. Evol. Microbiol.">
        <title>The Global Catalogue of Microorganisms (GCM) 10K type strain sequencing project: providing services to taxonomists for standard genome sequencing and annotation.</title>
        <authorList>
            <consortium name="The Broad Institute Genomics Platform"/>
            <consortium name="The Broad Institute Genome Sequencing Center for Infectious Disease"/>
            <person name="Wu L."/>
            <person name="Ma J."/>
        </authorList>
    </citation>
    <scope>NUCLEOTIDE SEQUENCE [LARGE SCALE GENOMIC DNA]</scope>
    <source>
        <strain evidence="2 3">GX21</strain>
    </source>
</reference>
<dbReference type="Proteomes" id="UP001596434">
    <property type="component" value="Unassembled WGS sequence"/>
</dbReference>
<keyword evidence="3" id="KW-1185">Reference proteome</keyword>
<protein>
    <submittedName>
        <fullName evidence="2">Uncharacterized protein</fullName>
    </submittedName>
</protein>
<sequence>MSGEGLDRAVRVVLGGLGRYFLGSAGAFVVAGEREVIVAYALGTVGLFGAVLLFAAIRG</sequence>
<dbReference type="AlphaFoldDB" id="A0ABD5ZWP1"/>
<dbReference type="EMBL" id="JBHTAT010000001">
    <property type="protein sequence ID" value="MFC7254527.1"/>
    <property type="molecule type" value="Genomic_DNA"/>
</dbReference>
<keyword evidence="1" id="KW-0472">Membrane</keyword>
<evidence type="ECO:0000313" key="2">
    <source>
        <dbReference type="EMBL" id="MFC7254527.1"/>
    </source>
</evidence>
<keyword evidence="1" id="KW-1133">Transmembrane helix</keyword>
<proteinExistence type="predicted"/>
<keyword evidence="1" id="KW-0812">Transmembrane</keyword>
<comment type="caution">
    <text evidence="2">The sequence shown here is derived from an EMBL/GenBank/DDBJ whole genome shotgun (WGS) entry which is preliminary data.</text>
</comment>
<accession>A0ABD5ZWP1</accession>
<feature type="transmembrane region" description="Helical" evidence="1">
    <location>
        <begin position="37"/>
        <end position="57"/>
    </location>
</feature>
<evidence type="ECO:0000313" key="3">
    <source>
        <dbReference type="Proteomes" id="UP001596434"/>
    </source>
</evidence>
<evidence type="ECO:0000256" key="1">
    <source>
        <dbReference type="SAM" id="Phobius"/>
    </source>
</evidence>
<dbReference type="GeneID" id="96952841"/>
<feature type="transmembrane region" description="Helical" evidence="1">
    <location>
        <begin position="12"/>
        <end position="31"/>
    </location>
</feature>
<name>A0ABD5ZWP1_9EURY</name>